<reference evidence="1 2" key="1">
    <citation type="submission" date="2024-05" db="EMBL/GenBank/DDBJ databases">
        <title>A draft genome resource for the thread blight pathogen Marasmius tenuissimus strain MS-2.</title>
        <authorList>
            <person name="Yulfo-Soto G.E."/>
            <person name="Baruah I.K."/>
            <person name="Amoako-Attah I."/>
            <person name="Bukari Y."/>
            <person name="Meinhardt L.W."/>
            <person name="Bailey B.A."/>
            <person name="Cohen S.P."/>
        </authorList>
    </citation>
    <scope>NUCLEOTIDE SEQUENCE [LARGE SCALE GENOMIC DNA]</scope>
    <source>
        <strain evidence="1 2">MS-2</strain>
    </source>
</reference>
<evidence type="ECO:0000313" key="2">
    <source>
        <dbReference type="Proteomes" id="UP001437256"/>
    </source>
</evidence>
<comment type="caution">
    <text evidence="1">The sequence shown here is derived from an EMBL/GenBank/DDBJ whole genome shotgun (WGS) entry which is preliminary data.</text>
</comment>
<dbReference type="Proteomes" id="UP001437256">
    <property type="component" value="Unassembled WGS sequence"/>
</dbReference>
<name>A0ABR2ZRY7_9AGAR</name>
<sequence>MDLVCRSFSFRKLLWKKGREDTETIHEEFPVDPIPAASATVVTPQQVVDQLMLTPDDKEPMEINFSATVQHIAQQVYGFTGDDFQVPRPLTVDWNIAQEALRNGRWFDNPLNNVFVEETLFDSVMDNLWGFLQNIRDHPVPLPWTPPSIIPALDLHQPSSLVCTQSSWKFQVRIKDLSDGQHYHLQWDGVSLSILVQDPIAVLRLVRTNSATAYTDAASALYREGVQFQTLVQGPPIQHDIEDSGVVDEDDAAIRGGDGLKGPRLGFIYPDYKADAYDFFTYESARNQFLRGGKGRIAATAGGVIGQVAKEVVNEEDLLIGSQVPEVFCEGKCYFQEGDVGYWDDYMTEEDVDLLCGVYYFWTGRALITLVLHQILIQYRQDPGLRQ</sequence>
<proteinExistence type="predicted"/>
<evidence type="ECO:0000313" key="1">
    <source>
        <dbReference type="EMBL" id="KAL0063934.1"/>
    </source>
</evidence>
<organism evidence="1 2">
    <name type="scientific">Marasmius tenuissimus</name>
    <dbReference type="NCBI Taxonomy" id="585030"/>
    <lineage>
        <taxon>Eukaryota</taxon>
        <taxon>Fungi</taxon>
        <taxon>Dikarya</taxon>
        <taxon>Basidiomycota</taxon>
        <taxon>Agaricomycotina</taxon>
        <taxon>Agaricomycetes</taxon>
        <taxon>Agaricomycetidae</taxon>
        <taxon>Agaricales</taxon>
        <taxon>Marasmiineae</taxon>
        <taxon>Marasmiaceae</taxon>
        <taxon>Marasmius</taxon>
    </lineage>
</organism>
<protein>
    <submittedName>
        <fullName evidence="1">Uncharacterized protein</fullName>
    </submittedName>
</protein>
<gene>
    <name evidence="1" type="ORF">AAF712_009124</name>
</gene>
<accession>A0ABR2ZRY7</accession>
<keyword evidence="2" id="KW-1185">Reference proteome</keyword>
<dbReference type="EMBL" id="JBBXMP010000070">
    <property type="protein sequence ID" value="KAL0063934.1"/>
    <property type="molecule type" value="Genomic_DNA"/>
</dbReference>